<dbReference type="GO" id="GO:0008677">
    <property type="term" value="F:2-dehydropantoate 2-reductase activity"/>
    <property type="evidence" value="ECO:0007669"/>
    <property type="project" value="UniProtKB-EC"/>
</dbReference>
<comment type="pathway">
    <text evidence="4">Cofactor biosynthesis; (R)-pantothenate biosynthesis; (R)-pantoate from 3-methyl-2-oxobutanoate: step 2/2.</text>
</comment>
<evidence type="ECO:0000313" key="8">
    <source>
        <dbReference type="Proteomes" id="UP000886723"/>
    </source>
</evidence>
<dbReference type="Gene3D" id="3.40.50.720">
    <property type="entry name" value="NAD(P)-binding Rossmann-like Domain"/>
    <property type="match status" value="1"/>
</dbReference>
<dbReference type="GO" id="GO:0015940">
    <property type="term" value="P:pantothenate biosynthetic process"/>
    <property type="evidence" value="ECO:0007669"/>
    <property type="project" value="UniProtKB-KW"/>
</dbReference>
<evidence type="ECO:0000313" key="7">
    <source>
        <dbReference type="EMBL" id="HIV13506.1"/>
    </source>
</evidence>
<name>A0A9D1NW93_9FIRM</name>
<dbReference type="PANTHER" id="PTHR21708">
    <property type="entry name" value="PROBABLE 2-DEHYDROPANTOATE 2-REDUCTASE"/>
    <property type="match status" value="1"/>
</dbReference>
<feature type="domain" description="Ketopantoate reductase N-terminal" evidence="5">
    <location>
        <begin position="3"/>
        <end position="151"/>
    </location>
</feature>
<dbReference type="EMBL" id="DVON01000213">
    <property type="protein sequence ID" value="HIV13506.1"/>
    <property type="molecule type" value="Genomic_DNA"/>
</dbReference>
<comment type="caution">
    <text evidence="7">The sequence shown here is derived from an EMBL/GenBank/DDBJ whole genome shotgun (WGS) entry which is preliminary data.</text>
</comment>
<dbReference type="NCBIfam" id="TIGR00745">
    <property type="entry name" value="apbA_panE"/>
    <property type="match status" value="1"/>
</dbReference>
<proteinExistence type="inferred from homology"/>
<keyword evidence="2 4" id="KW-0521">NADP</keyword>
<keyword evidence="3 4" id="KW-0560">Oxidoreductase</keyword>
<sequence length="305" mass="33498">MNYLILGAGGTGGCIAGYLTDAGKNVTLIARNQTLEAIRRDGLLICLGNEMRSIPVRAVSEEEYQGTADIIFVCVKGYSLEEMYPLIRRASGPGTVVIPILNIYGTGERMAEELPGIEVLNGCIYISAAAQRPGVIRMSGKIFRIVYGRVDGRKDNPMLFQLEEDLREAGITPVYSDQIRRDTLQKFAMVSPMAAVGAFYDVPCGEMKKPGEIRDRYVACVSEIDSIARAMGLNFPVDVVQENLRILDGLSDDSTASMQKDLKRGSLSEIDGLVYEVVRLGHRLGVPVPNYEEIAESLLLRLKNQ</sequence>
<dbReference type="Proteomes" id="UP000886723">
    <property type="component" value="Unassembled WGS sequence"/>
</dbReference>
<dbReference type="EC" id="1.1.1.169" evidence="4"/>
<evidence type="ECO:0000256" key="3">
    <source>
        <dbReference type="ARBA" id="ARBA00023002"/>
    </source>
</evidence>
<protein>
    <recommendedName>
        <fullName evidence="4">2-dehydropantoate 2-reductase</fullName>
        <ecNumber evidence="4">1.1.1.169</ecNumber>
    </recommendedName>
    <alternativeName>
        <fullName evidence="4">Ketopantoate reductase</fullName>
    </alternativeName>
</protein>
<dbReference type="SUPFAM" id="SSF51735">
    <property type="entry name" value="NAD(P)-binding Rossmann-fold domains"/>
    <property type="match status" value="1"/>
</dbReference>
<dbReference type="InterPro" id="IPR013752">
    <property type="entry name" value="KPA_reductase"/>
</dbReference>
<evidence type="ECO:0000259" key="6">
    <source>
        <dbReference type="Pfam" id="PF08546"/>
    </source>
</evidence>
<accession>A0A9D1NW93</accession>
<dbReference type="PANTHER" id="PTHR21708:SF26">
    <property type="entry name" value="2-DEHYDROPANTOATE 2-REDUCTASE"/>
    <property type="match status" value="1"/>
</dbReference>
<gene>
    <name evidence="7" type="ORF">IAA63_10260</name>
</gene>
<dbReference type="InterPro" id="IPR013332">
    <property type="entry name" value="KPR_N"/>
</dbReference>
<evidence type="ECO:0000259" key="5">
    <source>
        <dbReference type="Pfam" id="PF02558"/>
    </source>
</evidence>
<comment type="similarity">
    <text evidence="1 4">Belongs to the ketopantoate reductase family.</text>
</comment>
<reference evidence="7" key="1">
    <citation type="submission" date="2020-10" db="EMBL/GenBank/DDBJ databases">
        <authorList>
            <person name="Gilroy R."/>
        </authorList>
    </citation>
    <scope>NUCLEOTIDE SEQUENCE</scope>
    <source>
        <strain evidence="7">ChiBcec2-4451</strain>
    </source>
</reference>
<dbReference type="InterPro" id="IPR036291">
    <property type="entry name" value="NAD(P)-bd_dom_sf"/>
</dbReference>
<evidence type="ECO:0000256" key="2">
    <source>
        <dbReference type="ARBA" id="ARBA00022857"/>
    </source>
</evidence>
<dbReference type="InterPro" id="IPR051402">
    <property type="entry name" value="KPR-Related"/>
</dbReference>
<dbReference type="AlphaFoldDB" id="A0A9D1NW93"/>
<evidence type="ECO:0000256" key="4">
    <source>
        <dbReference type="RuleBase" id="RU362068"/>
    </source>
</evidence>
<dbReference type="GO" id="GO:0005737">
    <property type="term" value="C:cytoplasm"/>
    <property type="evidence" value="ECO:0007669"/>
    <property type="project" value="TreeGrafter"/>
</dbReference>
<evidence type="ECO:0000256" key="1">
    <source>
        <dbReference type="ARBA" id="ARBA00007870"/>
    </source>
</evidence>
<comment type="catalytic activity">
    <reaction evidence="4">
        <text>(R)-pantoate + NADP(+) = 2-dehydropantoate + NADPH + H(+)</text>
        <dbReference type="Rhea" id="RHEA:16233"/>
        <dbReference type="ChEBI" id="CHEBI:11561"/>
        <dbReference type="ChEBI" id="CHEBI:15378"/>
        <dbReference type="ChEBI" id="CHEBI:15980"/>
        <dbReference type="ChEBI" id="CHEBI:57783"/>
        <dbReference type="ChEBI" id="CHEBI:58349"/>
        <dbReference type="EC" id="1.1.1.169"/>
    </reaction>
</comment>
<dbReference type="InterPro" id="IPR008927">
    <property type="entry name" value="6-PGluconate_DH-like_C_sf"/>
</dbReference>
<reference evidence="7" key="2">
    <citation type="journal article" date="2021" name="PeerJ">
        <title>Extensive microbial diversity within the chicken gut microbiome revealed by metagenomics and culture.</title>
        <authorList>
            <person name="Gilroy R."/>
            <person name="Ravi A."/>
            <person name="Getino M."/>
            <person name="Pursley I."/>
            <person name="Horton D.L."/>
            <person name="Alikhan N.F."/>
            <person name="Baker D."/>
            <person name="Gharbi K."/>
            <person name="Hall N."/>
            <person name="Watson M."/>
            <person name="Adriaenssens E.M."/>
            <person name="Foster-Nyarko E."/>
            <person name="Jarju S."/>
            <person name="Secka A."/>
            <person name="Antonio M."/>
            <person name="Oren A."/>
            <person name="Chaudhuri R.R."/>
            <person name="La Ragione R."/>
            <person name="Hildebrand F."/>
            <person name="Pallen M.J."/>
        </authorList>
    </citation>
    <scope>NUCLEOTIDE SEQUENCE</scope>
    <source>
        <strain evidence="7">ChiBcec2-4451</strain>
    </source>
</reference>
<dbReference type="SUPFAM" id="SSF48179">
    <property type="entry name" value="6-phosphogluconate dehydrogenase C-terminal domain-like"/>
    <property type="match status" value="1"/>
</dbReference>
<dbReference type="Gene3D" id="1.10.1040.10">
    <property type="entry name" value="N-(1-d-carboxylethyl)-l-norvaline Dehydrogenase, domain 2"/>
    <property type="match status" value="1"/>
</dbReference>
<dbReference type="Pfam" id="PF08546">
    <property type="entry name" value="ApbA_C"/>
    <property type="match status" value="1"/>
</dbReference>
<organism evidence="7 8">
    <name type="scientific">Candidatus Pullilachnospira stercoravium</name>
    <dbReference type="NCBI Taxonomy" id="2840913"/>
    <lineage>
        <taxon>Bacteria</taxon>
        <taxon>Bacillati</taxon>
        <taxon>Bacillota</taxon>
        <taxon>Clostridia</taxon>
        <taxon>Lachnospirales</taxon>
        <taxon>Lachnospiraceae</taxon>
        <taxon>Lachnospiraceae incertae sedis</taxon>
        <taxon>Candidatus Pullilachnospira</taxon>
    </lineage>
</organism>
<feature type="domain" description="Ketopantoate reductase C-terminal" evidence="6">
    <location>
        <begin position="179"/>
        <end position="296"/>
    </location>
</feature>
<dbReference type="InterPro" id="IPR013328">
    <property type="entry name" value="6PGD_dom2"/>
</dbReference>
<dbReference type="Pfam" id="PF02558">
    <property type="entry name" value="ApbA"/>
    <property type="match status" value="1"/>
</dbReference>
<comment type="function">
    <text evidence="4">Catalyzes the NADPH-dependent reduction of ketopantoate into pantoic acid.</text>
</comment>
<keyword evidence="4" id="KW-0566">Pantothenate biosynthesis</keyword>
<dbReference type="InterPro" id="IPR003710">
    <property type="entry name" value="ApbA"/>
</dbReference>